<keyword evidence="3" id="KW-1185">Reference proteome</keyword>
<organism evidence="2 3">
    <name type="scientific">Thiohalocapsa halophila</name>
    <dbReference type="NCBI Taxonomy" id="69359"/>
    <lineage>
        <taxon>Bacteria</taxon>
        <taxon>Pseudomonadati</taxon>
        <taxon>Pseudomonadota</taxon>
        <taxon>Gammaproteobacteria</taxon>
        <taxon>Chromatiales</taxon>
        <taxon>Chromatiaceae</taxon>
        <taxon>Thiohalocapsa</taxon>
    </lineage>
</organism>
<protein>
    <recommendedName>
        <fullName evidence="4">DUF2809 domain-containing protein</fullName>
    </recommendedName>
</protein>
<sequence length="139" mass="15078">MVSSERGAFSVSGLRCLALCGALVPLGLWTKLYAGPASAWVAGSLGGVLYVAFWIVLAMALAPAHWLLRVSLAVLVLTALLELLQLWHPLWLEPIRANFLGHALLGSTFSWLDFPHYALGAVLGARLTRWICIPKSRTT</sequence>
<reference evidence="2 3" key="1">
    <citation type="journal article" date="2020" name="Microorganisms">
        <title>Osmotic Adaptation and Compatible Solute Biosynthesis of Phototrophic Bacteria as Revealed from Genome Analyses.</title>
        <authorList>
            <person name="Imhoff J.F."/>
            <person name="Rahn T."/>
            <person name="Kunzel S."/>
            <person name="Keller A."/>
            <person name="Neulinger S.C."/>
        </authorList>
    </citation>
    <scope>NUCLEOTIDE SEQUENCE [LARGE SCALE GENOMIC DNA]</scope>
    <source>
        <strain evidence="2 3">DSM 6210</strain>
    </source>
</reference>
<keyword evidence="1" id="KW-0472">Membrane</keyword>
<dbReference type="InterPro" id="IPR021257">
    <property type="entry name" value="DUF2809"/>
</dbReference>
<feature type="transmembrane region" description="Helical" evidence="1">
    <location>
        <begin position="12"/>
        <end position="33"/>
    </location>
</feature>
<keyword evidence="1" id="KW-0812">Transmembrane</keyword>
<feature type="transmembrane region" description="Helical" evidence="1">
    <location>
        <begin position="39"/>
        <end position="59"/>
    </location>
</feature>
<name>A0ABS1CNK6_9GAMM</name>
<feature type="transmembrane region" description="Helical" evidence="1">
    <location>
        <begin position="66"/>
        <end position="87"/>
    </location>
</feature>
<dbReference type="Pfam" id="PF10990">
    <property type="entry name" value="DUF2809"/>
    <property type="match status" value="1"/>
</dbReference>
<feature type="transmembrane region" description="Helical" evidence="1">
    <location>
        <begin position="99"/>
        <end position="119"/>
    </location>
</feature>
<evidence type="ECO:0000313" key="3">
    <source>
        <dbReference type="Proteomes" id="UP000748752"/>
    </source>
</evidence>
<dbReference type="Proteomes" id="UP000748752">
    <property type="component" value="Unassembled WGS sequence"/>
</dbReference>
<gene>
    <name evidence="2" type="ORF">CKO31_21435</name>
</gene>
<evidence type="ECO:0008006" key="4">
    <source>
        <dbReference type="Google" id="ProtNLM"/>
    </source>
</evidence>
<accession>A0ABS1CNK6</accession>
<proteinExistence type="predicted"/>
<comment type="caution">
    <text evidence="2">The sequence shown here is derived from an EMBL/GenBank/DDBJ whole genome shotgun (WGS) entry which is preliminary data.</text>
</comment>
<evidence type="ECO:0000256" key="1">
    <source>
        <dbReference type="SAM" id="Phobius"/>
    </source>
</evidence>
<dbReference type="EMBL" id="NRRV01000075">
    <property type="protein sequence ID" value="MBK1633268.1"/>
    <property type="molecule type" value="Genomic_DNA"/>
</dbReference>
<keyword evidence="1" id="KW-1133">Transmembrane helix</keyword>
<evidence type="ECO:0000313" key="2">
    <source>
        <dbReference type="EMBL" id="MBK1633268.1"/>
    </source>
</evidence>